<proteinExistence type="predicted"/>
<protein>
    <submittedName>
        <fullName evidence="1">Uncharacterized protein</fullName>
    </submittedName>
</protein>
<evidence type="ECO:0000313" key="1">
    <source>
        <dbReference type="EMBL" id="MBX53392.1"/>
    </source>
</evidence>
<name>A0A2P2PFB1_RHIMU</name>
<sequence>MMQSFDSLMSEFSHNKVAWLLSVS</sequence>
<dbReference type="AlphaFoldDB" id="A0A2P2PFB1"/>
<organism evidence="1">
    <name type="scientific">Rhizophora mucronata</name>
    <name type="common">Asiatic mangrove</name>
    <dbReference type="NCBI Taxonomy" id="61149"/>
    <lineage>
        <taxon>Eukaryota</taxon>
        <taxon>Viridiplantae</taxon>
        <taxon>Streptophyta</taxon>
        <taxon>Embryophyta</taxon>
        <taxon>Tracheophyta</taxon>
        <taxon>Spermatophyta</taxon>
        <taxon>Magnoliopsida</taxon>
        <taxon>eudicotyledons</taxon>
        <taxon>Gunneridae</taxon>
        <taxon>Pentapetalae</taxon>
        <taxon>rosids</taxon>
        <taxon>fabids</taxon>
        <taxon>Malpighiales</taxon>
        <taxon>Rhizophoraceae</taxon>
        <taxon>Rhizophora</taxon>
    </lineage>
</organism>
<reference evidence="1" key="1">
    <citation type="submission" date="2018-02" db="EMBL/GenBank/DDBJ databases">
        <title>Rhizophora mucronata_Transcriptome.</title>
        <authorList>
            <person name="Meera S.P."/>
            <person name="Sreeshan A."/>
            <person name="Augustine A."/>
        </authorList>
    </citation>
    <scope>NUCLEOTIDE SEQUENCE</scope>
    <source>
        <tissue evidence="1">Leaf</tissue>
    </source>
</reference>
<accession>A0A2P2PFB1</accession>
<dbReference type="EMBL" id="GGEC01072908">
    <property type="protein sequence ID" value="MBX53392.1"/>
    <property type="molecule type" value="Transcribed_RNA"/>
</dbReference>